<dbReference type="AlphaFoldDB" id="C5C4L2"/>
<dbReference type="KEGG" id="bcv:Bcav_3894"/>
<accession>C5C4L2</accession>
<dbReference type="Proteomes" id="UP000007962">
    <property type="component" value="Chromosome"/>
</dbReference>
<name>C5C4L2_BEUC1</name>
<sequence>MRAEWATGNTILLDGVEVARIPISPWSTKSKAHIRGYGWLLRRGQTEYTAAPDGASEPAFRVWQERGSLWHAASHVAAYELHKDGTLASGFSLWRGGVQVGHTGFTGGFPSFVQIDVDPTVPVDDAVLLLWFWHSLAAASQ</sequence>
<dbReference type="RefSeq" id="WP_015884373.1">
    <property type="nucleotide sequence ID" value="NC_012669.1"/>
</dbReference>
<dbReference type="HOGENOM" id="CLU_1821636_0_0_11"/>
<dbReference type="STRING" id="471853.Bcav_3894"/>
<keyword evidence="2" id="KW-1185">Reference proteome</keyword>
<gene>
    <name evidence="1" type="ordered locus">Bcav_3894</name>
</gene>
<evidence type="ECO:0000313" key="2">
    <source>
        <dbReference type="Proteomes" id="UP000007962"/>
    </source>
</evidence>
<reference evidence="1 2" key="1">
    <citation type="journal article" date="2009" name="Stand. Genomic Sci.">
        <title>Complete genome sequence of Beutenbergia cavernae type strain (HKI 0122).</title>
        <authorList>
            <person name="Land M."/>
            <person name="Pukall R."/>
            <person name="Abt B."/>
            <person name="Goker M."/>
            <person name="Rohde M."/>
            <person name="Glavina Del Rio T."/>
            <person name="Tice H."/>
            <person name="Copeland A."/>
            <person name="Cheng J.F."/>
            <person name="Lucas S."/>
            <person name="Chen F."/>
            <person name="Nolan M."/>
            <person name="Bruce D."/>
            <person name="Goodwin L."/>
            <person name="Pitluck S."/>
            <person name="Ivanova N."/>
            <person name="Mavromatis K."/>
            <person name="Ovchinnikova G."/>
            <person name="Pati A."/>
            <person name="Chen A."/>
            <person name="Palaniappan K."/>
            <person name="Hauser L."/>
            <person name="Chang Y.J."/>
            <person name="Jefferies C.C."/>
            <person name="Saunders E."/>
            <person name="Brettin T."/>
            <person name="Detter J.C."/>
            <person name="Han C."/>
            <person name="Chain P."/>
            <person name="Bristow J."/>
            <person name="Eisen J.A."/>
            <person name="Markowitz V."/>
            <person name="Hugenholtz P."/>
            <person name="Kyrpides N.C."/>
            <person name="Klenk H.P."/>
            <person name="Lapidus A."/>
        </authorList>
    </citation>
    <scope>NUCLEOTIDE SEQUENCE [LARGE SCALE GENOMIC DNA]</scope>
    <source>
        <strain evidence="2">ATCC BAA-8 / DSM 12333 / NBRC 16432</strain>
    </source>
</reference>
<proteinExistence type="predicted"/>
<dbReference type="OrthoDB" id="4868576at2"/>
<dbReference type="EMBL" id="CP001618">
    <property type="protein sequence ID" value="ACQ82136.1"/>
    <property type="molecule type" value="Genomic_DNA"/>
</dbReference>
<organism evidence="1 2">
    <name type="scientific">Beutenbergia cavernae (strain ATCC BAA-8 / DSM 12333 / CCUG 43141 / JCM 11478 / NBRC 16432 / NCIMB 13614 / HKI 0122)</name>
    <dbReference type="NCBI Taxonomy" id="471853"/>
    <lineage>
        <taxon>Bacteria</taxon>
        <taxon>Bacillati</taxon>
        <taxon>Actinomycetota</taxon>
        <taxon>Actinomycetes</taxon>
        <taxon>Micrococcales</taxon>
        <taxon>Beutenbergiaceae</taxon>
        <taxon>Beutenbergia</taxon>
    </lineage>
</organism>
<evidence type="ECO:0000313" key="1">
    <source>
        <dbReference type="EMBL" id="ACQ82136.1"/>
    </source>
</evidence>
<protein>
    <submittedName>
        <fullName evidence="1">Uncharacterized protein</fullName>
    </submittedName>
</protein>